<keyword evidence="2" id="KW-1133">Transmembrane helix</keyword>
<evidence type="ECO:0000256" key="2">
    <source>
        <dbReference type="SAM" id="Phobius"/>
    </source>
</evidence>
<keyword evidence="2" id="KW-0472">Membrane</keyword>
<keyword evidence="4" id="KW-1185">Reference proteome</keyword>
<dbReference type="PANTHER" id="PTHR35469:SF4">
    <property type="entry name" value="TRANSMEMBRANE PROTEIN"/>
    <property type="match status" value="1"/>
</dbReference>
<protein>
    <submittedName>
        <fullName evidence="3">Uncharacterized protein</fullName>
    </submittedName>
</protein>
<name>A0A9D4VK07_PEA</name>
<gene>
    <name evidence="3" type="ORF">KIW84_071643</name>
</gene>
<feature type="compositionally biased region" description="Polar residues" evidence="1">
    <location>
        <begin position="111"/>
        <end position="122"/>
    </location>
</feature>
<evidence type="ECO:0000313" key="3">
    <source>
        <dbReference type="EMBL" id="KAI5384708.1"/>
    </source>
</evidence>
<comment type="caution">
    <text evidence="3">The sequence shown here is derived from an EMBL/GenBank/DDBJ whole genome shotgun (WGS) entry which is preliminary data.</text>
</comment>
<feature type="region of interest" description="Disordered" evidence="1">
    <location>
        <begin position="1"/>
        <end position="133"/>
    </location>
</feature>
<proteinExistence type="predicted"/>
<dbReference type="OrthoDB" id="1922492at2759"/>
<organism evidence="3 4">
    <name type="scientific">Pisum sativum</name>
    <name type="common">Garden pea</name>
    <name type="synonym">Lathyrus oleraceus</name>
    <dbReference type="NCBI Taxonomy" id="3888"/>
    <lineage>
        <taxon>Eukaryota</taxon>
        <taxon>Viridiplantae</taxon>
        <taxon>Streptophyta</taxon>
        <taxon>Embryophyta</taxon>
        <taxon>Tracheophyta</taxon>
        <taxon>Spermatophyta</taxon>
        <taxon>Magnoliopsida</taxon>
        <taxon>eudicotyledons</taxon>
        <taxon>Gunneridae</taxon>
        <taxon>Pentapetalae</taxon>
        <taxon>rosids</taxon>
        <taxon>fabids</taxon>
        <taxon>Fabales</taxon>
        <taxon>Fabaceae</taxon>
        <taxon>Papilionoideae</taxon>
        <taxon>50 kb inversion clade</taxon>
        <taxon>NPAAA clade</taxon>
        <taxon>Hologalegina</taxon>
        <taxon>IRL clade</taxon>
        <taxon>Fabeae</taxon>
        <taxon>Lathyrus</taxon>
    </lineage>
</organism>
<accession>A0A9D4VK07</accession>
<sequence>MTEANNTRDARRRRRILQQGSDRLAFIQGRIQTLPPPDPPHANGEEEDYPNSVLQNHVDTERTITETLTLPEKHHSESENLSFPNSEVEPEHLPEPQSQSQSQPQPPPLTHQDSSNEISQQQTRHEEFHPRSFNFINPSDVTNAIDASRFTRLCCSIIVALLVVASYLGFSVIKTVISFRPLYLVLLTNLSFVVAKIISGKQRDSDERLRRRQNSAIFSASADSSDQYAQLAKTLEIGMVLKTVADAVFMDCAVYAIVLICSLSLVHH</sequence>
<dbReference type="EMBL" id="JAMSHJ010000007">
    <property type="protein sequence ID" value="KAI5384708.1"/>
    <property type="molecule type" value="Genomic_DNA"/>
</dbReference>
<feature type="transmembrane region" description="Helical" evidence="2">
    <location>
        <begin position="150"/>
        <end position="170"/>
    </location>
</feature>
<reference evidence="3 4" key="1">
    <citation type="journal article" date="2022" name="Nat. Genet.">
        <title>Improved pea reference genome and pan-genome highlight genomic features and evolutionary characteristics.</title>
        <authorList>
            <person name="Yang T."/>
            <person name="Liu R."/>
            <person name="Luo Y."/>
            <person name="Hu S."/>
            <person name="Wang D."/>
            <person name="Wang C."/>
            <person name="Pandey M.K."/>
            <person name="Ge S."/>
            <person name="Xu Q."/>
            <person name="Li N."/>
            <person name="Li G."/>
            <person name="Huang Y."/>
            <person name="Saxena R.K."/>
            <person name="Ji Y."/>
            <person name="Li M."/>
            <person name="Yan X."/>
            <person name="He Y."/>
            <person name="Liu Y."/>
            <person name="Wang X."/>
            <person name="Xiang C."/>
            <person name="Varshney R.K."/>
            <person name="Ding H."/>
            <person name="Gao S."/>
            <person name="Zong X."/>
        </authorList>
    </citation>
    <scope>NUCLEOTIDE SEQUENCE [LARGE SCALE GENOMIC DNA]</scope>
    <source>
        <strain evidence="3 4">cv. Zhongwan 6</strain>
    </source>
</reference>
<keyword evidence="2" id="KW-0812">Transmembrane</keyword>
<evidence type="ECO:0000313" key="4">
    <source>
        <dbReference type="Proteomes" id="UP001058974"/>
    </source>
</evidence>
<dbReference type="Gramene" id="Psat07G0164300-T1">
    <property type="protein sequence ID" value="KAI5384708.1"/>
    <property type="gene ID" value="KIW84_071643"/>
</dbReference>
<feature type="transmembrane region" description="Helical" evidence="2">
    <location>
        <begin position="247"/>
        <end position="266"/>
    </location>
</feature>
<evidence type="ECO:0000256" key="1">
    <source>
        <dbReference type="SAM" id="MobiDB-lite"/>
    </source>
</evidence>
<dbReference type="Proteomes" id="UP001058974">
    <property type="component" value="Chromosome 7"/>
</dbReference>
<dbReference type="AlphaFoldDB" id="A0A9D4VK07"/>
<dbReference type="PANTHER" id="PTHR35469">
    <property type="entry name" value="TRANSMEMBRANE PROTEIN"/>
    <property type="match status" value="1"/>
</dbReference>